<reference evidence="1 2" key="1">
    <citation type="submission" date="2024-10" db="EMBL/GenBank/DDBJ databases">
        <title>Paracoccus drimophilus sp. nov., a novel bacterium from corn roots in Hunan.</title>
        <authorList>
            <person name="Li X."/>
        </authorList>
    </citation>
    <scope>NUCLEOTIDE SEQUENCE [LARGE SCALE GENOMIC DNA]</scope>
    <source>
        <strain evidence="1 2">NGMCC 1.201697</strain>
    </source>
</reference>
<evidence type="ECO:0000313" key="1">
    <source>
        <dbReference type="EMBL" id="MFH5776900.1"/>
    </source>
</evidence>
<dbReference type="Proteomes" id="UP001609376">
    <property type="component" value="Unassembled WGS sequence"/>
</dbReference>
<organism evidence="1 2">
    <name type="scientific">Paracoccus broussonetiae subsp. drimophilus</name>
    <dbReference type="NCBI Taxonomy" id="3373869"/>
    <lineage>
        <taxon>Bacteria</taxon>
        <taxon>Pseudomonadati</taxon>
        <taxon>Pseudomonadota</taxon>
        <taxon>Alphaproteobacteria</taxon>
        <taxon>Rhodobacterales</taxon>
        <taxon>Paracoccaceae</taxon>
        <taxon>Paracoccus</taxon>
        <taxon>Paracoccus broussonetiae</taxon>
    </lineage>
</organism>
<protein>
    <submittedName>
        <fullName evidence="1">Uncharacterized protein</fullName>
    </submittedName>
</protein>
<keyword evidence="2" id="KW-1185">Reference proteome</keyword>
<comment type="caution">
    <text evidence="1">The sequence shown here is derived from an EMBL/GenBank/DDBJ whole genome shotgun (WGS) entry which is preliminary data.</text>
</comment>
<sequence length="283" mass="31403">MKTRDNITIVFIASRGAASLRQRLLVLSVRKFLPKSVRILAVIPKHAVSLNSDTIELYEALDVEIRSIATPLYFKFNDRGLIKIDYLKSEQPSGRVILLNSGCIFTSRPEISDLKESKNVFLANHAFGKSDEAEKLASEAQNRLQQSKPNEDKKSIPILNSGVVIYDGESSFADTWSNNCAEVVKRNIGGSFGLKAAEQIGLSLTALDDKLVLKNLPLKWNMTPRNSAQATLVQYFDFATLIREKHALATVEDLSSEADELGLNALGELTIRDLRSIARVTRL</sequence>
<name>A0ABW7LUD5_9RHOB</name>
<proteinExistence type="predicted"/>
<dbReference type="EMBL" id="JBIMPR010000025">
    <property type="protein sequence ID" value="MFH5776900.1"/>
    <property type="molecule type" value="Genomic_DNA"/>
</dbReference>
<gene>
    <name evidence="1" type="ORF">ACHFJ0_21855</name>
</gene>
<evidence type="ECO:0000313" key="2">
    <source>
        <dbReference type="Proteomes" id="UP001609376"/>
    </source>
</evidence>
<dbReference type="RefSeq" id="WP_395135915.1">
    <property type="nucleotide sequence ID" value="NZ_JBIMPR010000025.1"/>
</dbReference>
<accession>A0ABW7LUD5</accession>